<organism evidence="2 3">
    <name type="scientific">Pseudogymnoascus verrucosus</name>
    <dbReference type="NCBI Taxonomy" id="342668"/>
    <lineage>
        <taxon>Eukaryota</taxon>
        <taxon>Fungi</taxon>
        <taxon>Dikarya</taxon>
        <taxon>Ascomycota</taxon>
        <taxon>Pezizomycotina</taxon>
        <taxon>Leotiomycetes</taxon>
        <taxon>Thelebolales</taxon>
        <taxon>Thelebolaceae</taxon>
        <taxon>Pseudogymnoascus</taxon>
    </lineage>
</organism>
<evidence type="ECO:0000313" key="3">
    <source>
        <dbReference type="Proteomes" id="UP000091956"/>
    </source>
</evidence>
<feature type="compositionally biased region" description="Polar residues" evidence="1">
    <location>
        <begin position="1"/>
        <end position="12"/>
    </location>
</feature>
<dbReference type="OrthoDB" id="10567998at2759"/>
<reference evidence="3" key="2">
    <citation type="journal article" date="2018" name="Nat. Commun.">
        <title>Extreme sensitivity to ultraviolet light in the fungal pathogen causing white-nose syndrome of bats.</title>
        <authorList>
            <person name="Palmer J.M."/>
            <person name="Drees K.P."/>
            <person name="Foster J.T."/>
            <person name="Lindner D.L."/>
        </authorList>
    </citation>
    <scope>NUCLEOTIDE SEQUENCE [LARGE SCALE GENOMIC DNA]</scope>
    <source>
        <strain evidence="3">UAMH 10579</strain>
    </source>
</reference>
<dbReference type="STRING" id="342668.A0A1B8GCP0"/>
<protein>
    <submittedName>
        <fullName evidence="2">Uncharacterized protein</fullName>
    </submittedName>
</protein>
<reference evidence="2 3" key="1">
    <citation type="submission" date="2016-03" db="EMBL/GenBank/DDBJ databases">
        <title>Comparative genomics of Pseudogymnoascus destructans, the fungus causing white-nose syndrome of bats.</title>
        <authorList>
            <person name="Palmer J.M."/>
            <person name="Drees K.P."/>
            <person name="Foster J.T."/>
            <person name="Lindner D.L."/>
        </authorList>
    </citation>
    <scope>NUCLEOTIDE SEQUENCE [LARGE SCALE GENOMIC DNA]</scope>
    <source>
        <strain evidence="2 3">UAMH 10579</strain>
    </source>
</reference>
<dbReference type="GeneID" id="28841708"/>
<dbReference type="RefSeq" id="XP_018127339.1">
    <property type="nucleotide sequence ID" value="XM_018277748.1"/>
</dbReference>
<evidence type="ECO:0000256" key="1">
    <source>
        <dbReference type="SAM" id="MobiDB-lite"/>
    </source>
</evidence>
<keyword evidence="3" id="KW-1185">Reference proteome</keyword>
<sequence length="195" mass="21667">MPISTADLSSTAELPSPTTTPILTPETAYLDIIGAALHNGCDDRVLYTISCISSTIELMHDLDAHQLSHCAQVFNESLRDTTNSSVQARTFSQIEAGATFAASEVPHVSILTTIAFRQAARIYALGEWPRRSGAAMDVSRWWSASMPANAFRVFLPARMERERDRRFRAVVIKMMEAWGKDDDTREGMGEWTRAV</sequence>
<dbReference type="EMBL" id="KV460252">
    <property type="protein sequence ID" value="OBT93606.1"/>
    <property type="molecule type" value="Genomic_DNA"/>
</dbReference>
<accession>A0A1B8GCP0</accession>
<dbReference type="Proteomes" id="UP000091956">
    <property type="component" value="Unassembled WGS sequence"/>
</dbReference>
<gene>
    <name evidence="2" type="ORF">VE01_08322</name>
</gene>
<proteinExistence type="predicted"/>
<feature type="region of interest" description="Disordered" evidence="1">
    <location>
        <begin position="1"/>
        <end position="20"/>
    </location>
</feature>
<dbReference type="AlphaFoldDB" id="A0A1B8GCP0"/>
<name>A0A1B8GCP0_9PEZI</name>
<evidence type="ECO:0000313" key="2">
    <source>
        <dbReference type="EMBL" id="OBT93606.1"/>
    </source>
</evidence>